<sequence length="156" mass="17100">MPRPFDAFAFIASLARTRGRPIELIPVTDRPHTPCGLLVTTDRADCILYAADTTPLHQQHILLHEAAHIICGHYDTAPSATSAAHVLMPNLPPALVQRVLGRTVYTEPQEREAELVASLIRCRAARDDGLRPPALVPRNRVESLLSPPDGRGPRRG</sequence>
<reference evidence="2 3" key="1">
    <citation type="submission" date="2021-08" db="EMBL/GenBank/DDBJ databases">
        <title>Streptomyces sp. PTM05 isolated from lichen.</title>
        <authorList>
            <person name="Somphong A."/>
            <person name="Phongsopitanun W."/>
            <person name="Tanasupawat S."/>
        </authorList>
    </citation>
    <scope>NUCLEOTIDE SEQUENCE [LARGE SCALE GENOMIC DNA]</scope>
    <source>
        <strain evidence="2 3">Ptm05</strain>
    </source>
</reference>
<comment type="caution">
    <text evidence="2">The sequence shown here is derived from an EMBL/GenBank/DDBJ whole genome shotgun (WGS) entry which is preliminary data.</text>
</comment>
<accession>A0ABS7QYS2</accession>
<dbReference type="EMBL" id="JAINVZ010000023">
    <property type="protein sequence ID" value="MBY8888365.1"/>
    <property type="molecule type" value="Genomic_DNA"/>
</dbReference>
<name>A0ABS7QYS2_9ACTN</name>
<protein>
    <submittedName>
        <fullName evidence="2">ParH-like protein</fullName>
    </submittedName>
</protein>
<keyword evidence="3" id="KW-1185">Reference proteome</keyword>
<evidence type="ECO:0000313" key="2">
    <source>
        <dbReference type="EMBL" id="MBY8888365.1"/>
    </source>
</evidence>
<dbReference type="Proteomes" id="UP001198565">
    <property type="component" value="Unassembled WGS sequence"/>
</dbReference>
<evidence type="ECO:0000256" key="1">
    <source>
        <dbReference type="SAM" id="MobiDB-lite"/>
    </source>
</evidence>
<gene>
    <name evidence="2" type="ORF">K7472_26505</name>
</gene>
<proteinExistence type="predicted"/>
<feature type="region of interest" description="Disordered" evidence="1">
    <location>
        <begin position="131"/>
        <end position="156"/>
    </location>
</feature>
<evidence type="ECO:0000313" key="3">
    <source>
        <dbReference type="Proteomes" id="UP001198565"/>
    </source>
</evidence>
<organism evidence="2 3">
    <name type="scientific">Streptantibioticus parmotrematis</name>
    <dbReference type="NCBI Taxonomy" id="2873249"/>
    <lineage>
        <taxon>Bacteria</taxon>
        <taxon>Bacillati</taxon>
        <taxon>Actinomycetota</taxon>
        <taxon>Actinomycetes</taxon>
        <taxon>Kitasatosporales</taxon>
        <taxon>Streptomycetaceae</taxon>
        <taxon>Streptantibioticus</taxon>
    </lineage>
</organism>